<feature type="compositionally biased region" description="Basic and acidic residues" evidence="1">
    <location>
        <begin position="51"/>
        <end position="60"/>
    </location>
</feature>
<sequence>MKATGGRNRSPSRRTFDREDAGVEFAWRKDRSGKVSQEATGDGGVAVQNPREQDEKRKEGNCDKQGTVLEGAHVAPDITGCVEIFTEDMGSAVAAVQNSNKRDVVEVDDSMHVLPMDPGVVEEDGFTWFFPGVALRMMADKKDLARARGRQQETVLHVLASKPYAFIEQVNREC</sequence>
<evidence type="ECO:0000313" key="2">
    <source>
        <dbReference type="EMBL" id="KAK7839449.1"/>
    </source>
</evidence>
<dbReference type="Proteomes" id="UP000237347">
    <property type="component" value="Unassembled WGS sequence"/>
</dbReference>
<dbReference type="EMBL" id="PKMF04000283">
    <property type="protein sequence ID" value="KAK7839449.1"/>
    <property type="molecule type" value="Genomic_DNA"/>
</dbReference>
<accession>A0AAW0KK69</accession>
<name>A0AAW0KK69_QUESU</name>
<gene>
    <name evidence="2" type="ORF">CFP56_018014</name>
</gene>
<proteinExistence type="predicted"/>
<evidence type="ECO:0000256" key="1">
    <source>
        <dbReference type="SAM" id="MobiDB-lite"/>
    </source>
</evidence>
<comment type="caution">
    <text evidence="2">The sequence shown here is derived from an EMBL/GenBank/DDBJ whole genome shotgun (WGS) entry which is preliminary data.</text>
</comment>
<dbReference type="AlphaFoldDB" id="A0AAW0KK69"/>
<feature type="compositionally biased region" description="Basic and acidic residues" evidence="1">
    <location>
        <begin position="14"/>
        <end position="33"/>
    </location>
</feature>
<reference evidence="2 3" key="1">
    <citation type="journal article" date="2018" name="Sci. Data">
        <title>The draft genome sequence of cork oak.</title>
        <authorList>
            <person name="Ramos A.M."/>
            <person name="Usie A."/>
            <person name="Barbosa P."/>
            <person name="Barros P.M."/>
            <person name="Capote T."/>
            <person name="Chaves I."/>
            <person name="Simoes F."/>
            <person name="Abreu I."/>
            <person name="Carrasquinho I."/>
            <person name="Faro C."/>
            <person name="Guimaraes J.B."/>
            <person name="Mendonca D."/>
            <person name="Nobrega F."/>
            <person name="Rodrigues L."/>
            <person name="Saibo N.J.M."/>
            <person name="Varela M.C."/>
            <person name="Egas C."/>
            <person name="Matos J."/>
            <person name="Miguel C.M."/>
            <person name="Oliveira M.M."/>
            <person name="Ricardo C.P."/>
            <person name="Goncalves S."/>
        </authorList>
    </citation>
    <scope>NUCLEOTIDE SEQUENCE [LARGE SCALE GENOMIC DNA]</scope>
    <source>
        <strain evidence="3">cv. HL8</strain>
    </source>
</reference>
<evidence type="ECO:0000313" key="3">
    <source>
        <dbReference type="Proteomes" id="UP000237347"/>
    </source>
</evidence>
<organism evidence="2 3">
    <name type="scientific">Quercus suber</name>
    <name type="common">Cork oak</name>
    <dbReference type="NCBI Taxonomy" id="58331"/>
    <lineage>
        <taxon>Eukaryota</taxon>
        <taxon>Viridiplantae</taxon>
        <taxon>Streptophyta</taxon>
        <taxon>Embryophyta</taxon>
        <taxon>Tracheophyta</taxon>
        <taxon>Spermatophyta</taxon>
        <taxon>Magnoliopsida</taxon>
        <taxon>eudicotyledons</taxon>
        <taxon>Gunneridae</taxon>
        <taxon>Pentapetalae</taxon>
        <taxon>rosids</taxon>
        <taxon>fabids</taxon>
        <taxon>Fagales</taxon>
        <taxon>Fagaceae</taxon>
        <taxon>Quercus</taxon>
    </lineage>
</organism>
<feature type="region of interest" description="Disordered" evidence="1">
    <location>
        <begin position="1"/>
        <end position="60"/>
    </location>
</feature>
<keyword evidence="3" id="KW-1185">Reference proteome</keyword>
<protein>
    <submittedName>
        <fullName evidence="2">Uncharacterized protein</fullName>
    </submittedName>
</protein>